<feature type="domain" description="EF-hand" evidence="5">
    <location>
        <begin position="280"/>
        <end position="315"/>
    </location>
</feature>
<dbReference type="Pfam" id="PF13499">
    <property type="entry name" value="EF-hand_7"/>
    <property type="match status" value="1"/>
</dbReference>
<keyword evidence="8" id="KW-1185">Reference proteome</keyword>
<dbReference type="Pfam" id="PF00313">
    <property type="entry name" value="CSD"/>
    <property type="match status" value="1"/>
</dbReference>
<evidence type="ECO:0000259" key="5">
    <source>
        <dbReference type="PROSITE" id="PS50222"/>
    </source>
</evidence>
<dbReference type="CDD" id="cd00051">
    <property type="entry name" value="EFh"/>
    <property type="match status" value="1"/>
</dbReference>
<dbReference type="Pfam" id="PF13202">
    <property type="entry name" value="EF-hand_5"/>
    <property type="match status" value="1"/>
</dbReference>
<keyword evidence="3" id="KW-0106">Calcium</keyword>
<dbReference type="FunFam" id="1.10.238.10:FF:000181">
    <property type="entry name" value="CALML5 isoform 1"/>
    <property type="match status" value="1"/>
</dbReference>
<evidence type="ECO:0000256" key="4">
    <source>
        <dbReference type="SAM" id="MobiDB-lite"/>
    </source>
</evidence>
<dbReference type="GO" id="GO:0003676">
    <property type="term" value="F:nucleic acid binding"/>
    <property type="evidence" value="ECO:0007669"/>
    <property type="project" value="InterPro"/>
</dbReference>
<keyword evidence="1" id="KW-0479">Metal-binding</keyword>
<reference evidence="8" key="1">
    <citation type="submission" date="2011-05" db="EMBL/GenBank/DDBJ databases">
        <authorList>
            <person name="Richards S.R."/>
            <person name="Qu J."/>
            <person name="Jiang H."/>
            <person name="Jhangiani S.N."/>
            <person name="Agravi P."/>
            <person name="Goodspeed R."/>
            <person name="Gross S."/>
            <person name="Mandapat C."/>
            <person name="Jackson L."/>
            <person name="Mathew T."/>
            <person name="Pu L."/>
            <person name="Thornton R."/>
            <person name="Saada N."/>
            <person name="Wilczek-Boney K.B."/>
            <person name="Lee S."/>
            <person name="Kovar C."/>
            <person name="Wu Y."/>
            <person name="Scherer S.E."/>
            <person name="Worley K.C."/>
            <person name="Muzny D.M."/>
            <person name="Gibbs R."/>
        </authorList>
    </citation>
    <scope>NUCLEOTIDE SEQUENCE</scope>
    <source>
        <strain evidence="8">Brora</strain>
    </source>
</reference>
<dbReference type="SUPFAM" id="SSF50249">
    <property type="entry name" value="Nucleic acid-binding proteins"/>
    <property type="match status" value="1"/>
</dbReference>
<feature type="domain" description="EF-hand" evidence="5">
    <location>
        <begin position="316"/>
        <end position="351"/>
    </location>
</feature>
<evidence type="ECO:0000259" key="6">
    <source>
        <dbReference type="PROSITE" id="PS51857"/>
    </source>
</evidence>
<dbReference type="InterPro" id="IPR050181">
    <property type="entry name" value="Cold_shock_domain"/>
</dbReference>
<evidence type="ECO:0000313" key="8">
    <source>
        <dbReference type="Proteomes" id="UP000014500"/>
    </source>
</evidence>
<sequence>ERRKSLKRTKSLKSFTEERKRDIHQAFRLLDENQDGLINFFEVKTMMEKLGFPATDEEVSYILQKLGKQVSKPVLEKAVSGCVKWFNVKNGYGFITRHDNGNDVFVHNTAIAANSSNTIGKWRWRGLADGEIVHFDVVVGKKGLEAANVTGPNGAPVRGSLFARDRPRHRKNRSDKQRWPVYTSLERENRHPYQANGADITVPQSGLPPSSSRRYLSRRRPLMQSSDRSSSESETGTSPSRCSNASTDSSSSGDVGGSGDGLISEEEFYMFMNQFSGEDDLMEELKTAFKVFDKDGNGFITREELKRAMDMIGEQMSEKALDDLLSTVDVNKDGKIDYNGTKQIIVDLSEISTIFFIVEFAKMLL</sequence>
<feature type="compositionally biased region" description="Low complexity" evidence="4">
    <location>
        <begin position="225"/>
        <end position="253"/>
    </location>
</feature>
<dbReference type="InterPro" id="IPR011129">
    <property type="entry name" value="CSD"/>
</dbReference>
<dbReference type="InterPro" id="IPR002048">
    <property type="entry name" value="EF_hand_dom"/>
</dbReference>
<dbReference type="SMART" id="SM00357">
    <property type="entry name" value="CSP"/>
    <property type="match status" value="1"/>
</dbReference>
<dbReference type="EMBL" id="JH431897">
    <property type="status" value="NOT_ANNOTATED_CDS"/>
    <property type="molecule type" value="Genomic_DNA"/>
</dbReference>
<feature type="domain" description="EF-hand" evidence="5">
    <location>
        <begin position="18"/>
        <end position="53"/>
    </location>
</feature>
<dbReference type="InterPro" id="IPR012340">
    <property type="entry name" value="NA-bd_OB-fold"/>
</dbReference>
<dbReference type="InterPro" id="IPR002059">
    <property type="entry name" value="CSP_DNA-bd"/>
</dbReference>
<dbReference type="PROSITE" id="PS00018">
    <property type="entry name" value="EF_HAND_1"/>
    <property type="match status" value="2"/>
</dbReference>
<accession>T1JIW0</accession>
<reference evidence="7" key="2">
    <citation type="submission" date="2015-02" db="UniProtKB">
        <authorList>
            <consortium name="EnsemblMetazoa"/>
        </authorList>
    </citation>
    <scope>IDENTIFICATION</scope>
</reference>
<dbReference type="InterPro" id="IPR011992">
    <property type="entry name" value="EF-hand-dom_pair"/>
</dbReference>
<dbReference type="PROSITE" id="PS00352">
    <property type="entry name" value="CSD_1"/>
    <property type="match status" value="1"/>
</dbReference>
<feature type="compositionally biased region" description="Low complexity" evidence="4">
    <location>
        <begin position="205"/>
        <end position="214"/>
    </location>
</feature>
<dbReference type="AlphaFoldDB" id="T1JIW0"/>
<dbReference type="InterPro" id="IPR019844">
    <property type="entry name" value="CSD_CS"/>
</dbReference>
<dbReference type="Gene3D" id="1.10.238.10">
    <property type="entry name" value="EF-hand"/>
    <property type="match status" value="2"/>
</dbReference>
<dbReference type="SMART" id="SM00054">
    <property type="entry name" value="EFh"/>
    <property type="match status" value="3"/>
</dbReference>
<dbReference type="PANTHER" id="PTHR11544">
    <property type="entry name" value="COLD SHOCK DOMAIN CONTAINING PROTEINS"/>
    <property type="match status" value="1"/>
</dbReference>
<organism evidence="7 8">
    <name type="scientific">Strigamia maritima</name>
    <name type="common">European centipede</name>
    <name type="synonym">Geophilus maritimus</name>
    <dbReference type="NCBI Taxonomy" id="126957"/>
    <lineage>
        <taxon>Eukaryota</taxon>
        <taxon>Metazoa</taxon>
        <taxon>Ecdysozoa</taxon>
        <taxon>Arthropoda</taxon>
        <taxon>Myriapoda</taxon>
        <taxon>Chilopoda</taxon>
        <taxon>Pleurostigmophora</taxon>
        <taxon>Geophilomorpha</taxon>
        <taxon>Linotaeniidae</taxon>
        <taxon>Strigamia</taxon>
    </lineage>
</organism>
<keyword evidence="2" id="KW-0677">Repeat</keyword>
<dbReference type="PROSITE" id="PS51857">
    <property type="entry name" value="CSD_2"/>
    <property type="match status" value="1"/>
</dbReference>
<evidence type="ECO:0000313" key="7">
    <source>
        <dbReference type="EnsemblMetazoa" id="SMAR013791-PA"/>
    </source>
</evidence>
<dbReference type="PRINTS" id="PR00050">
    <property type="entry name" value="COLDSHOCK"/>
</dbReference>
<dbReference type="Proteomes" id="UP000014500">
    <property type="component" value="Unassembled WGS sequence"/>
</dbReference>
<evidence type="ECO:0008006" key="9">
    <source>
        <dbReference type="Google" id="ProtNLM"/>
    </source>
</evidence>
<dbReference type="PROSITE" id="PS50222">
    <property type="entry name" value="EF_HAND_2"/>
    <property type="match status" value="3"/>
</dbReference>
<dbReference type="STRING" id="126957.T1JIW0"/>
<dbReference type="eggNOG" id="KOG3070">
    <property type="taxonomic scope" value="Eukaryota"/>
</dbReference>
<dbReference type="Gene3D" id="2.40.50.140">
    <property type="entry name" value="Nucleic acid-binding proteins"/>
    <property type="match status" value="1"/>
</dbReference>
<dbReference type="InterPro" id="IPR018247">
    <property type="entry name" value="EF_Hand_1_Ca_BS"/>
</dbReference>
<evidence type="ECO:0000256" key="1">
    <source>
        <dbReference type="ARBA" id="ARBA00022723"/>
    </source>
</evidence>
<feature type="domain" description="CSD" evidence="6">
    <location>
        <begin position="78"/>
        <end position="151"/>
    </location>
</feature>
<evidence type="ECO:0000256" key="3">
    <source>
        <dbReference type="ARBA" id="ARBA00022837"/>
    </source>
</evidence>
<dbReference type="EnsemblMetazoa" id="SMAR013791-RA">
    <property type="protein sequence ID" value="SMAR013791-PA"/>
    <property type="gene ID" value="SMAR013791"/>
</dbReference>
<protein>
    <recommendedName>
        <fullName evidence="9">Calmodulin</fullName>
    </recommendedName>
</protein>
<dbReference type="CDD" id="cd04458">
    <property type="entry name" value="CSP_CDS"/>
    <property type="match status" value="1"/>
</dbReference>
<dbReference type="SUPFAM" id="SSF47473">
    <property type="entry name" value="EF-hand"/>
    <property type="match status" value="1"/>
</dbReference>
<name>T1JIW0_STRMM</name>
<dbReference type="eggNOG" id="KOG0027">
    <property type="taxonomic scope" value="Eukaryota"/>
</dbReference>
<evidence type="ECO:0000256" key="2">
    <source>
        <dbReference type="ARBA" id="ARBA00022737"/>
    </source>
</evidence>
<dbReference type="HOGENOM" id="CLU_759877_0_0_1"/>
<dbReference type="GO" id="GO:0005509">
    <property type="term" value="F:calcium ion binding"/>
    <property type="evidence" value="ECO:0007669"/>
    <property type="project" value="InterPro"/>
</dbReference>
<feature type="region of interest" description="Disordered" evidence="4">
    <location>
        <begin position="148"/>
        <end position="259"/>
    </location>
</feature>
<proteinExistence type="predicted"/>